<feature type="compositionally biased region" description="Basic and acidic residues" evidence="1">
    <location>
        <begin position="35"/>
        <end position="46"/>
    </location>
</feature>
<dbReference type="EMBL" id="FR687360">
    <property type="protein sequence ID" value="CBW76538.1"/>
    <property type="molecule type" value="Genomic_DNA"/>
</dbReference>
<feature type="region of interest" description="Disordered" evidence="1">
    <location>
        <begin position="24"/>
        <end position="55"/>
    </location>
</feature>
<feature type="region of interest" description="Disordered" evidence="1">
    <location>
        <begin position="222"/>
        <end position="264"/>
    </location>
</feature>
<evidence type="ECO:0000313" key="3">
    <source>
        <dbReference type="Proteomes" id="UP000007437"/>
    </source>
</evidence>
<dbReference type="Proteomes" id="UP000007437">
    <property type="component" value="Plasmid pBRH01"/>
</dbReference>
<name>E5ATW4_MYCRK</name>
<feature type="compositionally biased region" description="Polar residues" evidence="1">
    <location>
        <begin position="252"/>
        <end position="264"/>
    </location>
</feature>
<protein>
    <submittedName>
        <fullName evidence="2">Uncharacterized protein</fullName>
    </submittedName>
</protein>
<sequence>MKSLTLTYCGEHIEFESGLFMRIPTRSVGPSNAQRDAEPGTTEEKAAPSTRSRPRVLNPLLAVLKHRDSKAIQSLAGTGHSAPALRRSRPPSPVEIDHARKLIHRQNNNWTLAQVSVYGQMHNLQPLEKYLDSNGNPTTAGKSVLDAQKKRSEYIAKLKKFRKPAVSLKKLTRGLSTQIYSELAKSVTTARDYESSVNPFALIEHDSPQFVMPSAILRPMARPTYKESEGSHPEKLPTYEEAVSPKPAEPTIGTNRLPRSSSLR</sequence>
<gene>
    <name evidence="2" type="ordered locus">RBRH_00457</name>
</gene>
<accession>E5ATW4</accession>
<reference evidence="2 3" key="1">
    <citation type="journal article" date="2011" name="J. Bacteriol.">
        <title>Complete genome sequence of Burkholderia rhizoxinica, an endosymbiont of Rhizopus microsporus.</title>
        <authorList>
            <person name="Lackner G."/>
            <person name="Moebius N."/>
            <person name="Partida-Martinez L."/>
            <person name="Hertweck C."/>
        </authorList>
    </citation>
    <scope>NUCLEOTIDE SEQUENCE [LARGE SCALE GENOMIC DNA]</scope>
    <source>
        <strain evidence="3">DSM 19002 / CIP 109453 / HKI 454</strain>
        <plasmid evidence="2 3">pBRH01</plasmid>
    </source>
</reference>
<dbReference type="AlphaFoldDB" id="E5ATW4"/>
<organism evidence="2 3">
    <name type="scientific">Mycetohabitans rhizoxinica (strain DSM 19002 / CIP 109453 / HKI 454)</name>
    <name type="common">Paraburkholderia rhizoxinica</name>
    <dbReference type="NCBI Taxonomy" id="882378"/>
    <lineage>
        <taxon>Bacteria</taxon>
        <taxon>Pseudomonadati</taxon>
        <taxon>Pseudomonadota</taxon>
        <taxon>Betaproteobacteria</taxon>
        <taxon>Burkholderiales</taxon>
        <taxon>Burkholderiaceae</taxon>
        <taxon>Mycetohabitans</taxon>
    </lineage>
</organism>
<proteinExistence type="predicted"/>
<geneLocation type="plasmid" evidence="2 3">
    <name>pBRH01</name>
</geneLocation>
<keyword evidence="2" id="KW-0614">Plasmid</keyword>
<dbReference type="KEGG" id="brh:RBRH_00457"/>
<feature type="compositionally biased region" description="Basic and acidic residues" evidence="1">
    <location>
        <begin position="224"/>
        <end position="238"/>
    </location>
</feature>
<dbReference type="HOGENOM" id="CLU_1052434_0_0_4"/>
<evidence type="ECO:0000256" key="1">
    <source>
        <dbReference type="SAM" id="MobiDB-lite"/>
    </source>
</evidence>
<evidence type="ECO:0000313" key="2">
    <source>
        <dbReference type="EMBL" id="CBW76538.1"/>
    </source>
</evidence>